<sequence length="115" mass="13198">MSSNLDNMEPFFSVSTIRIKPGKAAEVHACLAEVAKETLEKEPGAKIYRYYKTEGKDEFVCIEKFTSRDAYKHHTSSDHVKRWAEKYLYSGLFDSVFEFHPLNTGELPPGGFDRE</sequence>
<proteinExistence type="predicted"/>
<reference evidence="1" key="1">
    <citation type="submission" date="2022-10" db="EMBL/GenBank/DDBJ databases">
        <title>Complete Genome of Trichothecium roseum strain YXFP-22015, a Plant Pathogen Isolated from Citrus.</title>
        <authorList>
            <person name="Wang Y."/>
            <person name="Zhu L."/>
        </authorList>
    </citation>
    <scope>NUCLEOTIDE SEQUENCE</scope>
    <source>
        <strain evidence="1">YXFP-22015</strain>
    </source>
</reference>
<evidence type="ECO:0000313" key="1">
    <source>
        <dbReference type="EMBL" id="KAI9903800.1"/>
    </source>
</evidence>
<organism evidence="1 2">
    <name type="scientific">Trichothecium roseum</name>
    <dbReference type="NCBI Taxonomy" id="47278"/>
    <lineage>
        <taxon>Eukaryota</taxon>
        <taxon>Fungi</taxon>
        <taxon>Dikarya</taxon>
        <taxon>Ascomycota</taxon>
        <taxon>Pezizomycotina</taxon>
        <taxon>Sordariomycetes</taxon>
        <taxon>Hypocreomycetidae</taxon>
        <taxon>Hypocreales</taxon>
        <taxon>Hypocreales incertae sedis</taxon>
        <taxon>Trichothecium</taxon>
    </lineage>
</organism>
<dbReference type="Proteomes" id="UP001163324">
    <property type="component" value="Chromosome 1"/>
</dbReference>
<evidence type="ECO:0000313" key="2">
    <source>
        <dbReference type="Proteomes" id="UP001163324"/>
    </source>
</evidence>
<dbReference type="EMBL" id="CM047940">
    <property type="protein sequence ID" value="KAI9903800.1"/>
    <property type="molecule type" value="Genomic_DNA"/>
</dbReference>
<gene>
    <name evidence="1" type="ORF">N3K66_000329</name>
</gene>
<name>A0ACC0VDL0_9HYPO</name>
<accession>A0ACC0VDL0</accession>
<keyword evidence="2" id="KW-1185">Reference proteome</keyword>
<comment type="caution">
    <text evidence="1">The sequence shown here is derived from an EMBL/GenBank/DDBJ whole genome shotgun (WGS) entry which is preliminary data.</text>
</comment>
<protein>
    <submittedName>
        <fullName evidence="1">Uncharacterized protein</fullName>
    </submittedName>
</protein>